<protein>
    <submittedName>
        <fullName evidence="8">Immunoglobulin superfamily member 22</fullName>
    </submittedName>
</protein>
<gene>
    <name evidence="8" type="primary">IGSF22</name>
</gene>
<dbReference type="SMART" id="SM00408">
    <property type="entry name" value="IGc2"/>
    <property type="match status" value="4"/>
</dbReference>
<dbReference type="InterPro" id="IPR007110">
    <property type="entry name" value="Ig-like_dom"/>
</dbReference>
<dbReference type="FunFam" id="2.60.40.10:FF:001451">
    <property type="entry name" value="immunoglobulin superfamily member 22"/>
    <property type="match status" value="1"/>
</dbReference>
<evidence type="ECO:0000256" key="2">
    <source>
        <dbReference type="ARBA" id="ARBA00023157"/>
    </source>
</evidence>
<dbReference type="GeneTree" id="ENSGT00940000160123"/>
<dbReference type="InterPro" id="IPR036116">
    <property type="entry name" value="FN3_sf"/>
</dbReference>
<feature type="domain" description="Ig-like" evidence="6">
    <location>
        <begin position="428"/>
        <end position="525"/>
    </location>
</feature>
<dbReference type="PANTHER" id="PTHR13817:SF153">
    <property type="entry name" value="IMMUNOGLOBULIN SUPERFAMILY MEMBER 22"/>
    <property type="match status" value="1"/>
</dbReference>
<evidence type="ECO:0000256" key="5">
    <source>
        <dbReference type="SAM" id="MobiDB-lite"/>
    </source>
</evidence>
<sequence>MAAELLQAAGGRVERLEEQTTQMSGMQMSSSTFSSSTSSAMLRKVSQGLSRSAEEHAGVQSRTSAVVEFFSQVQKSPQIPEGESVPDFEEKLRPITAREGGSASFRAKVTGTPRPSVHWERASGTRLSDATKSFFDNINNQHILKIRNLTLEDADVYECIASNAHGEATFSVSLAVTENPALDFKKMLKKRSVEKREERRPPTEEEMLKILAGADRKDYERICAEHGFTDFRGILKKLKEMKKKVEVEMVRVLKPLEDVTAKADTNVVFDTILELKDPNTRMQWFQGAELLRIQYSRGKYEAKQMGTKHMLCISSVSLADTGTYTLQVADKRLSARLYVIDEPLKFLSDFKPKRVTERQTAVFEIRLSKKTDTPLVWKVKGKEVKRDEKFDVSLSEDGLTYTLKIKDVKVSDTGDYTVSIGDLAATVPLFIERIPIRFTSHLKNVRVQERGTARLECEVSSRDVLVRWLKDGRDITASRRYIFTREGRRAEVIVEDCELTDGGEYSVVCTQDNDAHHYVTSANLMVDERFASVKSGMSDAQCPTGSPAELCVALDEEKVDGVWLKDEAEVSELSGVQVLKQGAVHKLIFSAVTDAHEGRYTFRAKGAESEAVLTVADPPEVDPSVLDLLGARPVTVKAGQTAAVKIPFKGKPPPKVTWYKDGAEVIEDERTKVERAADSTSLVLSRCVREDSGVVMLRLKSDCGTAVATLHLDVIDRPKPPQGTVEFLELSGNCIKMKWKAPRDNGGKRVSSFVVERRAAGKKSWTRVGDVDSSTTGFSDDKVEEGQAYQYRIRAVNVEGMSDALETEEVRAGESVEPPGTASQPQVSNVTKDSMTVSWTPPAHDGGAPVLGYNVERRKKGSNTWMQVNKELLTDTKFTVEGLLGDVEYEFRVTGVNRAGAGSPSTVSNSALAKDPIRAPGLVRSLHVSDSTNSSVSLRWTPPERGDEPSGYILEFRPEDAKEWMKASKIPIAGTAFSVGGLQERMKYHFRVRAVNEGGVGEPIELLEGVPAMPPPVAPRFDLQGKLKKQMVIRAGTTLCLHLSFTASPPPVVTWFKDGVITAGREVVTKSKHHSQLLISTAQRSDSGVYRVHLKNDYGEAHYDVRVRVTDFPPPPKNLRLEEEVPGTVTLQWDHTSDSADGDDGAHYVILKRDTSTASWFTVAERVFSRKYTVTGLLPGRKYFFRVIAQNSIGDSDPLDSKEPVIIAKEKECVSSLQLKEYAPPSRQVKPTFLLPLKDHAVRRGHDCSMSCAYQGMPTPQAFWYKEESKISDCTRFWQSTANGVCTLVIPTCGAKDGGKYTLVLENPLGTARCSCNLVIFDKDDKGLLESLTDQANKEKLIF</sequence>
<dbReference type="InterPro" id="IPR003961">
    <property type="entry name" value="FN3_dom"/>
</dbReference>
<dbReference type="InterPro" id="IPR013098">
    <property type="entry name" value="Ig_I-set"/>
</dbReference>
<feature type="domain" description="Fibronectin type-III" evidence="7">
    <location>
        <begin position="821"/>
        <end position="916"/>
    </location>
</feature>
<comment type="similarity">
    <text evidence="4">Belongs to the immunoglobulin superfamily. MyBP family.</text>
</comment>
<dbReference type="PANTHER" id="PTHR13817">
    <property type="entry name" value="TITIN"/>
    <property type="match status" value="1"/>
</dbReference>
<dbReference type="FunFam" id="2.60.40.10:FF:000062">
    <property type="entry name" value="Myosin-binding protein C, slow type"/>
    <property type="match status" value="1"/>
</dbReference>
<feature type="domain" description="Ig-like" evidence="6">
    <location>
        <begin position="86"/>
        <end position="177"/>
    </location>
</feature>
<dbReference type="InterPro" id="IPR040849">
    <property type="entry name" value="MyBP-C_THB"/>
</dbReference>
<dbReference type="InterPro" id="IPR003598">
    <property type="entry name" value="Ig_sub2"/>
</dbReference>
<evidence type="ECO:0000256" key="1">
    <source>
        <dbReference type="ARBA" id="ARBA00022737"/>
    </source>
</evidence>
<proteinExistence type="inferred from homology"/>
<reference evidence="8" key="1">
    <citation type="submission" date="2021-04" db="EMBL/GenBank/DDBJ databases">
        <authorList>
            <consortium name="Wellcome Sanger Institute Data Sharing"/>
        </authorList>
    </citation>
    <scope>NUCLEOTIDE SEQUENCE [LARGE SCALE GENOMIC DNA]</scope>
</reference>
<dbReference type="OMA" id="IEPPGFA"/>
<evidence type="ECO:0000256" key="4">
    <source>
        <dbReference type="ARBA" id="ARBA00038352"/>
    </source>
</evidence>
<dbReference type="InterPro" id="IPR013783">
    <property type="entry name" value="Ig-like_fold"/>
</dbReference>
<feature type="domain" description="Ig-like" evidence="6">
    <location>
        <begin position="1231"/>
        <end position="1302"/>
    </location>
</feature>
<reference evidence="8" key="2">
    <citation type="submission" date="2025-08" db="UniProtKB">
        <authorList>
            <consortium name="Ensembl"/>
        </authorList>
    </citation>
    <scope>IDENTIFICATION</scope>
</reference>
<dbReference type="CDD" id="cd00063">
    <property type="entry name" value="FN3"/>
    <property type="match status" value="4"/>
</dbReference>
<dbReference type="InterPro" id="IPR036179">
    <property type="entry name" value="Ig-like_dom_sf"/>
</dbReference>
<evidence type="ECO:0000313" key="8">
    <source>
        <dbReference type="Ensembl" id="ENSSAUP00010054233.1"/>
    </source>
</evidence>
<keyword evidence="2" id="KW-1015">Disulfide bond</keyword>
<organism evidence="8 9">
    <name type="scientific">Sparus aurata</name>
    <name type="common">Gilthead sea bream</name>
    <dbReference type="NCBI Taxonomy" id="8175"/>
    <lineage>
        <taxon>Eukaryota</taxon>
        <taxon>Metazoa</taxon>
        <taxon>Chordata</taxon>
        <taxon>Craniata</taxon>
        <taxon>Vertebrata</taxon>
        <taxon>Euteleostomi</taxon>
        <taxon>Actinopterygii</taxon>
        <taxon>Neopterygii</taxon>
        <taxon>Teleostei</taxon>
        <taxon>Neoteleostei</taxon>
        <taxon>Acanthomorphata</taxon>
        <taxon>Eupercaria</taxon>
        <taxon>Spariformes</taxon>
        <taxon>Sparidae</taxon>
        <taxon>Sparus</taxon>
    </lineage>
</organism>
<keyword evidence="9" id="KW-1185">Reference proteome</keyword>
<feature type="region of interest" description="Disordered" evidence="5">
    <location>
        <begin position="19"/>
        <end position="58"/>
    </location>
</feature>
<dbReference type="FunFam" id="2.60.40.10:FF:000034">
    <property type="entry name" value="Titin isoform A"/>
    <property type="match status" value="1"/>
</dbReference>
<dbReference type="GeneID" id="115586366"/>
<dbReference type="Pfam" id="PF18362">
    <property type="entry name" value="THB"/>
    <property type="match status" value="1"/>
</dbReference>
<keyword evidence="3" id="KW-0393">Immunoglobulin domain</keyword>
<dbReference type="Pfam" id="PF00041">
    <property type="entry name" value="fn3"/>
    <property type="match status" value="3"/>
</dbReference>
<dbReference type="InParanoid" id="A0A671XSV0"/>
<evidence type="ECO:0000313" key="9">
    <source>
        <dbReference type="Proteomes" id="UP000472265"/>
    </source>
</evidence>
<dbReference type="Ensembl" id="ENSSAUT00010056994.1">
    <property type="protein sequence ID" value="ENSSAUP00010054233.1"/>
    <property type="gene ID" value="ENSSAUG00010022360.1"/>
</dbReference>
<feature type="domain" description="Ig-like" evidence="6">
    <location>
        <begin position="623"/>
        <end position="693"/>
    </location>
</feature>
<reference evidence="8" key="3">
    <citation type="submission" date="2025-09" db="UniProtKB">
        <authorList>
            <consortium name="Ensembl"/>
        </authorList>
    </citation>
    <scope>IDENTIFICATION</scope>
</reference>
<feature type="domain" description="Ig-like" evidence="6">
    <location>
        <begin position="1015"/>
        <end position="1110"/>
    </location>
</feature>
<dbReference type="Proteomes" id="UP000472265">
    <property type="component" value="Chromosome 8"/>
</dbReference>
<feature type="domain" description="Fibronectin type-III" evidence="7">
    <location>
        <begin position="922"/>
        <end position="1016"/>
    </location>
</feature>
<dbReference type="OrthoDB" id="504170at2759"/>
<evidence type="ECO:0000259" key="7">
    <source>
        <dbReference type="PROSITE" id="PS50853"/>
    </source>
</evidence>
<dbReference type="InterPro" id="IPR003599">
    <property type="entry name" value="Ig_sub"/>
</dbReference>
<dbReference type="FunFam" id="2.60.40.10:FF:000031">
    <property type="entry name" value="Myosin-binding protein C, slow type"/>
    <property type="match status" value="1"/>
</dbReference>
<dbReference type="PROSITE" id="PS50835">
    <property type="entry name" value="IG_LIKE"/>
    <property type="match status" value="5"/>
</dbReference>
<evidence type="ECO:0000256" key="3">
    <source>
        <dbReference type="ARBA" id="ARBA00023319"/>
    </source>
</evidence>
<dbReference type="SMART" id="SM00409">
    <property type="entry name" value="IG"/>
    <property type="match status" value="8"/>
</dbReference>
<dbReference type="FunFam" id="2.60.40.10:FF:001232">
    <property type="entry name" value="Immunoglobulin-like and fibronectin type III domain-containing 1"/>
    <property type="match status" value="1"/>
</dbReference>
<dbReference type="Pfam" id="PF07679">
    <property type="entry name" value="I-set"/>
    <property type="match status" value="6"/>
</dbReference>
<name>A0A671XSV0_SPAAU</name>
<dbReference type="PRINTS" id="PR00014">
    <property type="entry name" value="FNTYPEIII"/>
</dbReference>
<dbReference type="FunFam" id="2.60.40.10:FF:001498">
    <property type="entry name" value="immunoglobulin superfamily member 22"/>
    <property type="match status" value="1"/>
</dbReference>
<dbReference type="CDD" id="cd00096">
    <property type="entry name" value="Ig"/>
    <property type="match status" value="1"/>
</dbReference>
<feature type="compositionally biased region" description="Low complexity" evidence="5">
    <location>
        <begin position="19"/>
        <end position="39"/>
    </location>
</feature>
<dbReference type="FunFam" id="2.60.40.10:FF:000032">
    <property type="entry name" value="palladin isoform X1"/>
    <property type="match status" value="1"/>
</dbReference>
<accession>A0A671XSV0</accession>
<feature type="domain" description="Fibronectin type-III" evidence="7">
    <location>
        <begin position="720"/>
        <end position="815"/>
    </location>
</feature>
<evidence type="ECO:0000259" key="6">
    <source>
        <dbReference type="PROSITE" id="PS50835"/>
    </source>
</evidence>
<dbReference type="Gene3D" id="2.60.40.10">
    <property type="entry name" value="Immunoglobulins"/>
    <property type="match status" value="12"/>
</dbReference>
<dbReference type="SUPFAM" id="SSF49265">
    <property type="entry name" value="Fibronectin type III"/>
    <property type="match status" value="3"/>
</dbReference>
<dbReference type="FunFam" id="2.60.40.10:FF:001539">
    <property type="entry name" value="Immunoglobulin superfamily member 22"/>
    <property type="match status" value="1"/>
</dbReference>
<feature type="domain" description="Fibronectin type-III" evidence="7">
    <location>
        <begin position="1115"/>
        <end position="1211"/>
    </location>
</feature>
<dbReference type="InterPro" id="IPR050964">
    <property type="entry name" value="Striated_Muscle_Regulatory"/>
</dbReference>
<dbReference type="SMART" id="SM00060">
    <property type="entry name" value="FN3"/>
    <property type="match status" value="4"/>
</dbReference>
<keyword evidence="1" id="KW-0677">Repeat</keyword>
<dbReference type="RefSeq" id="XP_030281208.1">
    <property type="nucleotide sequence ID" value="XM_030425348.1"/>
</dbReference>
<dbReference type="PROSITE" id="PS50853">
    <property type="entry name" value="FN3"/>
    <property type="match status" value="4"/>
</dbReference>
<dbReference type="SUPFAM" id="SSF48726">
    <property type="entry name" value="Immunoglobulin"/>
    <property type="match status" value="8"/>
</dbReference>